<feature type="transmembrane region" description="Helical" evidence="1">
    <location>
        <begin position="253"/>
        <end position="274"/>
    </location>
</feature>
<dbReference type="PANTHER" id="PTHR13325:SF3">
    <property type="entry name" value="MEMBRANE-BOUND TRANSCRIPTION FACTOR SITE-2 PROTEASE"/>
    <property type="match status" value="1"/>
</dbReference>
<dbReference type="GO" id="GO:0031293">
    <property type="term" value="P:membrane protein intracellular domain proteolysis"/>
    <property type="evidence" value="ECO:0007669"/>
    <property type="project" value="TreeGrafter"/>
</dbReference>
<dbReference type="Proteomes" id="UP000010959">
    <property type="component" value="Unassembled WGS sequence"/>
</dbReference>
<sequence length="731" mass="82239">METTHIEARGIPLLFRRDLEIAKLRFRGEPCYVVKDPLALKYYHLRPPQFRLLSYLDGKASPEQIKQWLSAEFPTIAIRVSDIRQLAADLHQKGLTTSTRKGQRTRLLWKRRKRIKEQLLRALASPLFMRSPAINPGVLVRIFAPLLGWMFTRTGACLAAFVIVSSWFEAAIRWDELSQTLPSLGTFFGWPNLIWLWMIIGCSKILHEMGHAVACEKVGRRCLGIGAALLVFSPTLYCDATDSWMSVNKWQRILVSASGIYVELLIGAIAMFVWSHTFPGTLHSIALNAAAISTVSTVIFNANPLIKFDGYYIFSDLIEVPNLQETSSRCLSRSAAWCLGFSLEKDVFSPKSGRHWFASYAVLSFIYRWFILAVILWTIHQVVLPYRVESATGIWATVVMAMMSWQLFRQGKSVVESRKPGQHNFRRLVISSVVVSLALVVLFFVPLRLHHRASVYVELQEPITIYTSTGGTVVSVQSKAGEMVRENDTILVLENPEIEDKLRLLVEQRDLTSSAIRTFESVGNHSKLAIMQKELLSLERRIREIKPLIDALSLRAPHSGVVYDGQFEPPAVHSVQKTLNWSGWLLDSRNEGAFLPAGTLVAKVSSTRQCEAILYVDQDVLEDIAIDQMVTIRLDAFPDIDLQGTVVDISASGVDEIAPIASQQFGGRLPTVAKRDGSQGSEVKLFQIAVAIDTTVPITPGMRGRAKLLLNERSMAAWGYRLLRNTFYFRF</sequence>
<feature type="transmembrane region" description="Helical" evidence="1">
    <location>
        <begin position="188"/>
        <end position="206"/>
    </location>
</feature>
<feature type="transmembrane region" description="Helical" evidence="1">
    <location>
        <begin position="428"/>
        <end position="447"/>
    </location>
</feature>
<keyword evidence="1" id="KW-0472">Membrane</keyword>
<protein>
    <recommendedName>
        <fullName evidence="4">Peptidase, M50 family</fullName>
    </recommendedName>
</protein>
<dbReference type="InterPro" id="IPR001193">
    <property type="entry name" value="MBTPS2"/>
</dbReference>
<accession>L7CB14</accession>
<dbReference type="PANTHER" id="PTHR13325">
    <property type="entry name" value="PROTEASE M50 MEMBRANE-BOUND TRANSCRIPTION FACTOR SITE 2 PROTEASE"/>
    <property type="match status" value="1"/>
</dbReference>
<organism evidence="2 3">
    <name type="scientific">Rhodopirellula baltica SWK14</name>
    <dbReference type="NCBI Taxonomy" id="993516"/>
    <lineage>
        <taxon>Bacteria</taxon>
        <taxon>Pseudomonadati</taxon>
        <taxon>Planctomycetota</taxon>
        <taxon>Planctomycetia</taxon>
        <taxon>Pirellulales</taxon>
        <taxon>Pirellulaceae</taxon>
        <taxon>Rhodopirellula</taxon>
    </lineage>
</organism>
<feature type="transmembrane region" description="Helical" evidence="1">
    <location>
        <begin position="138"/>
        <end position="168"/>
    </location>
</feature>
<dbReference type="EMBL" id="AMWG01000140">
    <property type="protein sequence ID" value="ELP30837.1"/>
    <property type="molecule type" value="Genomic_DNA"/>
</dbReference>
<name>L7CB14_RHOBT</name>
<dbReference type="GO" id="GO:0005737">
    <property type="term" value="C:cytoplasm"/>
    <property type="evidence" value="ECO:0007669"/>
    <property type="project" value="TreeGrafter"/>
</dbReference>
<dbReference type="Gene3D" id="2.40.30.170">
    <property type="match status" value="1"/>
</dbReference>
<dbReference type="AlphaFoldDB" id="L7CB14"/>
<keyword evidence="1" id="KW-1133">Transmembrane helix</keyword>
<proteinExistence type="predicted"/>
<evidence type="ECO:0000313" key="2">
    <source>
        <dbReference type="EMBL" id="ELP30837.1"/>
    </source>
</evidence>
<keyword evidence="1" id="KW-0812">Transmembrane</keyword>
<evidence type="ECO:0000256" key="1">
    <source>
        <dbReference type="SAM" id="Phobius"/>
    </source>
</evidence>
<comment type="caution">
    <text evidence="2">The sequence shown here is derived from an EMBL/GenBank/DDBJ whole genome shotgun (WGS) entry which is preliminary data.</text>
</comment>
<evidence type="ECO:0000313" key="3">
    <source>
        <dbReference type="Proteomes" id="UP000010959"/>
    </source>
</evidence>
<evidence type="ECO:0008006" key="4">
    <source>
        <dbReference type="Google" id="ProtNLM"/>
    </source>
</evidence>
<feature type="transmembrane region" description="Helical" evidence="1">
    <location>
        <begin position="357"/>
        <end position="379"/>
    </location>
</feature>
<feature type="transmembrane region" description="Helical" evidence="1">
    <location>
        <begin position="391"/>
        <end position="408"/>
    </location>
</feature>
<dbReference type="GO" id="GO:0004222">
    <property type="term" value="F:metalloendopeptidase activity"/>
    <property type="evidence" value="ECO:0007669"/>
    <property type="project" value="InterPro"/>
</dbReference>
<gene>
    <name evidence="2" type="ORF">RBSWK_05103</name>
</gene>
<dbReference type="PATRIC" id="fig|993516.3.peg.5448"/>
<reference evidence="2 3" key="1">
    <citation type="journal article" date="2013" name="Mar. Genomics">
        <title>Expression of sulfatases in Rhodopirellula baltica and the diversity of sulfatases in the genus Rhodopirellula.</title>
        <authorList>
            <person name="Wegner C.E."/>
            <person name="Richter-Heitmann T."/>
            <person name="Klindworth A."/>
            <person name="Klockow C."/>
            <person name="Richter M."/>
            <person name="Achstetter T."/>
            <person name="Glockner F.O."/>
            <person name="Harder J."/>
        </authorList>
    </citation>
    <scope>NUCLEOTIDE SEQUENCE [LARGE SCALE GENOMIC DNA]</scope>
    <source>
        <strain evidence="2 3">SWK14</strain>
    </source>
</reference>
<dbReference type="GO" id="GO:0016020">
    <property type="term" value="C:membrane"/>
    <property type="evidence" value="ECO:0007669"/>
    <property type="project" value="InterPro"/>
</dbReference>